<dbReference type="RefSeq" id="WP_191007149.1">
    <property type="nucleotide sequence ID" value="NZ_JACXAD010000034.1"/>
</dbReference>
<evidence type="ECO:0000256" key="1">
    <source>
        <dbReference type="SAM" id="Phobius"/>
    </source>
</evidence>
<evidence type="ECO:0000313" key="3">
    <source>
        <dbReference type="Proteomes" id="UP000612233"/>
    </source>
</evidence>
<gene>
    <name evidence="2" type="ORF">IC235_20835</name>
</gene>
<dbReference type="Proteomes" id="UP000612233">
    <property type="component" value="Unassembled WGS sequence"/>
</dbReference>
<sequence length="170" mass="19208">MTEFRLYNSRGKALRLMLMCAALVGLGCSLIPHWVSGVLIALFGLGFPVSILRLLDRRPQIIVNEVGVFSRATHPEFINWEIIRDSYLATIYRQQAICLVVDEAFEPSRTKGKFRQGLVKLNQMLGFQELNIPLANVDVDGIRFAELILAMRSAEPSERERLVKHAIANL</sequence>
<protein>
    <submittedName>
        <fullName evidence="2">Uncharacterized protein</fullName>
    </submittedName>
</protein>
<dbReference type="NCBIfam" id="NF041635">
    <property type="entry name" value="STM3941_fam"/>
    <property type="match status" value="1"/>
</dbReference>
<feature type="transmembrane region" description="Helical" evidence="1">
    <location>
        <begin position="12"/>
        <end position="32"/>
    </location>
</feature>
<keyword evidence="1" id="KW-1133">Transmembrane helix</keyword>
<reference evidence="2" key="1">
    <citation type="submission" date="2020-09" db="EMBL/GenBank/DDBJ databases">
        <authorList>
            <person name="Kim M.K."/>
        </authorList>
    </citation>
    <scope>NUCLEOTIDE SEQUENCE</scope>
    <source>
        <strain evidence="2">BT664</strain>
    </source>
</reference>
<keyword evidence="1" id="KW-0812">Transmembrane</keyword>
<keyword evidence="1" id="KW-0472">Membrane</keyword>
<dbReference type="EMBL" id="JACXAD010000034">
    <property type="protein sequence ID" value="MBD2770341.1"/>
    <property type="molecule type" value="Genomic_DNA"/>
</dbReference>
<evidence type="ECO:0000313" key="2">
    <source>
        <dbReference type="EMBL" id="MBD2770341.1"/>
    </source>
</evidence>
<accession>A0A927BH36</accession>
<proteinExistence type="predicted"/>
<organism evidence="2 3">
    <name type="scientific">Hymenobacter montanus</name>
    <dbReference type="NCBI Taxonomy" id="2771359"/>
    <lineage>
        <taxon>Bacteria</taxon>
        <taxon>Pseudomonadati</taxon>
        <taxon>Bacteroidota</taxon>
        <taxon>Cytophagia</taxon>
        <taxon>Cytophagales</taxon>
        <taxon>Hymenobacteraceae</taxon>
        <taxon>Hymenobacter</taxon>
    </lineage>
</organism>
<comment type="caution">
    <text evidence="2">The sequence shown here is derived from an EMBL/GenBank/DDBJ whole genome shotgun (WGS) entry which is preliminary data.</text>
</comment>
<dbReference type="InterPro" id="IPR048136">
    <property type="entry name" value="STM3941-like"/>
</dbReference>
<dbReference type="PROSITE" id="PS51257">
    <property type="entry name" value="PROKAR_LIPOPROTEIN"/>
    <property type="match status" value="1"/>
</dbReference>
<keyword evidence="3" id="KW-1185">Reference proteome</keyword>
<dbReference type="AlphaFoldDB" id="A0A927BH36"/>
<name>A0A927BH36_9BACT</name>